<reference evidence="1 2" key="2">
    <citation type="journal article" date="2022" name="Mol. Ecol. Resour.">
        <title>The genomes of chicory, endive, great burdock and yacon provide insights into Asteraceae paleo-polyploidization history and plant inulin production.</title>
        <authorList>
            <person name="Fan W."/>
            <person name="Wang S."/>
            <person name="Wang H."/>
            <person name="Wang A."/>
            <person name="Jiang F."/>
            <person name="Liu H."/>
            <person name="Zhao H."/>
            <person name="Xu D."/>
            <person name="Zhang Y."/>
        </authorList>
    </citation>
    <scope>NUCLEOTIDE SEQUENCE [LARGE SCALE GENOMIC DNA]</scope>
    <source>
        <strain evidence="2">cv. Punajuju</strain>
        <tissue evidence="1">Leaves</tissue>
    </source>
</reference>
<accession>A0ACB9F8Y9</accession>
<comment type="caution">
    <text evidence="1">The sequence shown here is derived from an EMBL/GenBank/DDBJ whole genome shotgun (WGS) entry which is preliminary data.</text>
</comment>
<dbReference type="EMBL" id="CM042011">
    <property type="protein sequence ID" value="KAI3767828.1"/>
    <property type="molecule type" value="Genomic_DNA"/>
</dbReference>
<gene>
    <name evidence="1" type="ORF">L2E82_18255</name>
</gene>
<protein>
    <submittedName>
        <fullName evidence="1">Uncharacterized protein</fullName>
    </submittedName>
</protein>
<reference evidence="2" key="1">
    <citation type="journal article" date="2022" name="Mol. Ecol. Resour.">
        <title>The genomes of chicory, endive, great burdock and yacon provide insights into Asteraceae palaeo-polyploidization history and plant inulin production.</title>
        <authorList>
            <person name="Fan W."/>
            <person name="Wang S."/>
            <person name="Wang H."/>
            <person name="Wang A."/>
            <person name="Jiang F."/>
            <person name="Liu H."/>
            <person name="Zhao H."/>
            <person name="Xu D."/>
            <person name="Zhang Y."/>
        </authorList>
    </citation>
    <scope>NUCLEOTIDE SEQUENCE [LARGE SCALE GENOMIC DNA]</scope>
    <source>
        <strain evidence="2">cv. Punajuju</strain>
    </source>
</reference>
<name>A0ACB9F8Y9_CICIN</name>
<sequence length="133" mass="14938">MLPPETKNISDTAPFLRLVSASSKPSRWLHHHRQLRRRDRSSPPHLPLSVIYHEAMNHAPNLVPPTQTPPSAFNYCLHNIDPHSFLFDDRYLPRHSSDEGNPTVNSPPSSFANCSHPPLLLDTLSLSCSLSFG</sequence>
<evidence type="ECO:0000313" key="2">
    <source>
        <dbReference type="Proteomes" id="UP001055811"/>
    </source>
</evidence>
<proteinExistence type="predicted"/>
<organism evidence="1 2">
    <name type="scientific">Cichorium intybus</name>
    <name type="common">Chicory</name>
    <dbReference type="NCBI Taxonomy" id="13427"/>
    <lineage>
        <taxon>Eukaryota</taxon>
        <taxon>Viridiplantae</taxon>
        <taxon>Streptophyta</taxon>
        <taxon>Embryophyta</taxon>
        <taxon>Tracheophyta</taxon>
        <taxon>Spermatophyta</taxon>
        <taxon>Magnoliopsida</taxon>
        <taxon>eudicotyledons</taxon>
        <taxon>Gunneridae</taxon>
        <taxon>Pentapetalae</taxon>
        <taxon>asterids</taxon>
        <taxon>campanulids</taxon>
        <taxon>Asterales</taxon>
        <taxon>Asteraceae</taxon>
        <taxon>Cichorioideae</taxon>
        <taxon>Cichorieae</taxon>
        <taxon>Cichoriinae</taxon>
        <taxon>Cichorium</taxon>
    </lineage>
</organism>
<evidence type="ECO:0000313" key="1">
    <source>
        <dbReference type="EMBL" id="KAI3767828.1"/>
    </source>
</evidence>
<keyword evidence="2" id="KW-1185">Reference proteome</keyword>
<dbReference type="Proteomes" id="UP001055811">
    <property type="component" value="Linkage Group LG03"/>
</dbReference>